<dbReference type="AlphaFoldDB" id="T0K5P0"/>
<proteinExistence type="predicted"/>
<evidence type="ECO:0000313" key="2">
    <source>
        <dbReference type="EMBL" id="EQB50792.1"/>
    </source>
</evidence>
<name>T0K5P0_COLGC</name>
<gene>
    <name evidence="2" type="ORF">CGLO_09734</name>
</gene>
<feature type="region of interest" description="Disordered" evidence="1">
    <location>
        <begin position="1"/>
        <end position="22"/>
    </location>
</feature>
<dbReference type="EMBL" id="AMYD01001959">
    <property type="protein sequence ID" value="EQB50792.1"/>
    <property type="molecule type" value="Genomic_DNA"/>
</dbReference>
<sequence>MKDERGGGGGSLETEKGALQRN</sequence>
<organism evidence="2 3">
    <name type="scientific">Colletotrichum gloeosporioides (strain Cg-14)</name>
    <name type="common">Anthracnose fungus</name>
    <name type="synonym">Glomerella cingulata</name>
    <dbReference type="NCBI Taxonomy" id="1237896"/>
    <lineage>
        <taxon>Eukaryota</taxon>
        <taxon>Fungi</taxon>
        <taxon>Dikarya</taxon>
        <taxon>Ascomycota</taxon>
        <taxon>Pezizomycotina</taxon>
        <taxon>Sordariomycetes</taxon>
        <taxon>Hypocreomycetidae</taxon>
        <taxon>Glomerellales</taxon>
        <taxon>Glomerellaceae</taxon>
        <taxon>Colletotrichum</taxon>
        <taxon>Colletotrichum gloeosporioides species complex</taxon>
    </lineage>
</organism>
<feature type="compositionally biased region" description="Basic and acidic residues" evidence="1">
    <location>
        <begin position="13"/>
        <end position="22"/>
    </location>
</feature>
<accession>T0K5P0</accession>
<evidence type="ECO:0000313" key="3">
    <source>
        <dbReference type="Proteomes" id="UP000015530"/>
    </source>
</evidence>
<comment type="caution">
    <text evidence="2">The sequence shown here is derived from an EMBL/GenBank/DDBJ whole genome shotgun (WGS) entry which is preliminary data.</text>
</comment>
<dbReference type="HOGENOM" id="CLU_3425081_0_0_1"/>
<evidence type="ECO:0000256" key="1">
    <source>
        <dbReference type="SAM" id="MobiDB-lite"/>
    </source>
</evidence>
<protein>
    <submittedName>
        <fullName evidence="2">Uncharacterized protein</fullName>
    </submittedName>
</protein>
<reference evidence="3" key="1">
    <citation type="journal article" date="2013" name="Mol. Plant Microbe Interact.">
        <title>Global aspects of pacC regulation of pathogenicity genes in Colletotrichum gloeosporioides as revealed by transcriptome analysis.</title>
        <authorList>
            <person name="Alkan N."/>
            <person name="Meng X."/>
            <person name="Friedlander G."/>
            <person name="Reuveni E."/>
            <person name="Sukno S."/>
            <person name="Sherman A."/>
            <person name="Thon M."/>
            <person name="Fluhr R."/>
            <person name="Prusky D."/>
        </authorList>
    </citation>
    <scope>NUCLEOTIDE SEQUENCE [LARGE SCALE GENOMIC DNA]</scope>
    <source>
        <strain evidence="3">Cg-14</strain>
    </source>
</reference>
<dbReference type="Proteomes" id="UP000015530">
    <property type="component" value="Unassembled WGS sequence"/>
</dbReference>